<feature type="domain" description="D-serine dehydratase-like" evidence="3">
    <location>
        <begin position="254"/>
        <end position="345"/>
    </location>
</feature>
<accession>A0A2T2XJR5</accession>
<proteinExistence type="inferred from homology"/>
<protein>
    <submittedName>
        <fullName evidence="4">Alanine racemase</fullName>
    </submittedName>
</protein>
<evidence type="ECO:0000256" key="2">
    <source>
        <dbReference type="ARBA" id="ARBA00023239"/>
    </source>
</evidence>
<dbReference type="Gene3D" id="3.20.20.10">
    <property type="entry name" value="Alanine racemase"/>
    <property type="match status" value="1"/>
</dbReference>
<dbReference type="Gene3D" id="2.40.37.20">
    <property type="entry name" value="D-serine dehydratase-like domain"/>
    <property type="match status" value="1"/>
</dbReference>
<dbReference type="InterPro" id="IPR001608">
    <property type="entry name" value="Ala_racemase_N"/>
</dbReference>
<reference evidence="4 5" key="1">
    <citation type="journal article" date="2014" name="BMC Genomics">
        <title>Comparison of environmental and isolate Sulfobacillus genomes reveals diverse carbon, sulfur, nitrogen, and hydrogen metabolisms.</title>
        <authorList>
            <person name="Justice N.B."/>
            <person name="Norman A."/>
            <person name="Brown C.T."/>
            <person name="Singh A."/>
            <person name="Thomas B.C."/>
            <person name="Banfield J.F."/>
        </authorList>
    </citation>
    <scope>NUCLEOTIDE SEQUENCE [LARGE SCALE GENOMIC DNA]</scope>
    <source>
        <strain evidence="4">AMDSBA4</strain>
    </source>
</reference>
<dbReference type="SMART" id="SM01119">
    <property type="entry name" value="D-ser_dehydrat"/>
    <property type="match status" value="1"/>
</dbReference>
<gene>
    <name evidence="4" type="ORF">C7B46_04605</name>
</gene>
<comment type="caution">
    <text evidence="4">The sequence shown here is derived from an EMBL/GenBank/DDBJ whole genome shotgun (WGS) entry which is preliminary data.</text>
</comment>
<comment type="similarity">
    <text evidence="1">Belongs to the DSD1 family.</text>
</comment>
<keyword evidence="2" id="KW-0456">Lyase</keyword>
<dbReference type="InterPro" id="IPR042208">
    <property type="entry name" value="D-ser_dehydrat-like_sf"/>
</dbReference>
<dbReference type="InterPro" id="IPR026956">
    <property type="entry name" value="D-ser_dehydrat-like_dom"/>
</dbReference>
<dbReference type="Pfam" id="PF01168">
    <property type="entry name" value="Ala_racemase_N"/>
    <property type="match status" value="1"/>
</dbReference>
<dbReference type="EMBL" id="PXYW01000007">
    <property type="protein sequence ID" value="PSR34720.1"/>
    <property type="molecule type" value="Genomic_DNA"/>
</dbReference>
<dbReference type="InterPro" id="IPR029066">
    <property type="entry name" value="PLP-binding_barrel"/>
</dbReference>
<organism evidence="4 5">
    <name type="scientific">Sulfobacillus benefaciens</name>
    <dbReference type="NCBI Taxonomy" id="453960"/>
    <lineage>
        <taxon>Bacteria</taxon>
        <taxon>Bacillati</taxon>
        <taxon>Bacillota</taxon>
        <taxon>Clostridia</taxon>
        <taxon>Eubacteriales</taxon>
        <taxon>Clostridiales Family XVII. Incertae Sedis</taxon>
        <taxon>Sulfobacillus</taxon>
    </lineage>
</organism>
<dbReference type="SUPFAM" id="SSF51419">
    <property type="entry name" value="PLP-binding barrel"/>
    <property type="match status" value="1"/>
</dbReference>
<dbReference type="PANTHER" id="PTHR28004">
    <property type="entry name" value="ZGC:162816-RELATED"/>
    <property type="match status" value="1"/>
</dbReference>
<evidence type="ECO:0000256" key="1">
    <source>
        <dbReference type="ARBA" id="ARBA00005323"/>
    </source>
</evidence>
<evidence type="ECO:0000259" key="3">
    <source>
        <dbReference type="SMART" id="SM01119"/>
    </source>
</evidence>
<dbReference type="GO" id="GO:0036088">
    <property type="term" value="P:D-serine catabolic process"/>
    <property type="evidence" value="ECO:0007669"/>
    <property type="project" value="TreeGrafter"/>
</dbReference>
<dbReference type="Pfam" id="PF14031">
    <property type="entry name" value="D-ser_dehydrat"/>
    <property type="match status" value="1"/>
</dbReference>
<dbReference type="AlphaFoldDB" id="A0A2T2XJR5"/>
<dbReference type="Proteomes" id="UP000242972">
    <property type="component" value="Unassembled WGS sequence"/>
</dbReference>
<dbReference type="InterPro" id="IPR051466">
    <property type="entry name" value="D-amino_acid_metab_enzyme"/>
</dbReference>
<sequence>MFDTLDTPVLLINEDTVEDNLKRMASRALAHGVALRPHSKTHKSPQLAWRQLQWGANGIMVAKLGEAEVMLDAGLREQTIGYPLIGQLKEDRLVSLMHKGLKPRFSVDSVEGITLLQRAAMRTATVVPALIEVDTGMNRCGLGTIPQIIELAQVLRQTPGVKFAGITCFGGHVAKTRDKDAIVTRIREENGLLIQIVSELRAAGLDPEIISEGGTVAAAFLEELQIATEIRPGTYIYNDAATVASYAARWEDCALTVLTTVVSKPASNRIVVDAGSKTLSFDGPVGNGYGVVKGCPQWCLSRLSEEHGVLESQDPLPFHIGDRLEIVPNHVCTTVNLHDRAFLVRASVITGMLEVAARGLVQ</sequence>
<dbReference type="PANTHER" id="PTHR28004:SF2">
    <property type="entry name" value="D-SERINE DEHYDRATASE"/>
    <property type="match status" value="1"/>
</dbReference>
<name>A0A2T2XJR5_9FIRM</name>
<evidence type="ECO:0000313" key="4">
    <source>
        <dbReference type="EMBL" id="PSR34720.1"/>
    </source>
</evidence>
<dbReference type="GO" id="GO:0008721">
    <property type="term" value="F:D-serine ammonia-lyase activity"/>
    <property type="evidence" value="ECO:0007669"/>
    <property type="project" value="TreeGrafter"/>
</dbReference>
<evidence type="ECO:0000313" key="5">
    <source>
        <dbReference type="Proteomes" id="UP000242972"/>
    </source>
</evidence>